<sequence length="329" mass="36951">MERIGVIGLGSIATRHRRNIRQHFPSACIISMPARGLLPTNQKRVENADQLVESVTELMRCNIQCAIVASPASLHLQHAQGFIKAGIPVLIEKPLSASIEDAYELAKLVHENHTRVAIGYCLRFLPSSAVVKQVINEQRLGQLYNVSIEVGQYLPSWRPDIDYRQSVSAQRKCGGGALLELSHELDLAQWLLGNLTLEHAILRSMPELDTDVEDCVDLLLSNSSKVIAHVHLDFLQRTPYRRWRIVGSGGSLEWDLILNTVTTISLSGKKEILYSAPEWDKNQMYTQQFEAFICSSYNKEKPLATVDEALSIIELIEAIKRYPLIQTTN</sequence>
<feature type="domain" description="GFO/IDH/MocA-like oxidoreductase" evidence="2">
    <location>
        <begin position="131"/>
        <end position="253"/>
    </location>
</feature>
<dbReference type="AlphaFoldDB" id="A0A4R6X7B1"/>
<dbReference type="SUPFAM" id="SSF51735">
    <property type="entry name" value="NAD(P)-binding Rossmann-fold domains"/>
    <property type="match status" value="1"/>
</dbReference>
<evidence type="ECO:0000313" key="4">
    <source>
        <dbReference type="Proteomes" id="UP000295729"/>
    </source>
</evidence>
<dbReference type="GO" id="GO:0000166">
    <property type="term" value="F:nucleotide binding"/>
    <property type="evidence" value="ECO:0007669"/>
    <property type="project" value="InterPro"/>
</dbReference>
<dbReference type="PANTHER" id="PTHR43377">
    <property type="entry name" value="BILIVERDIN REDUCTASE A"/>
    <property type="match status" value="1"/>
</dbReference>
<dbReference type="Gene3D" id="3.40.50.720">
    <property type="entry name" value="NAD(P)-binding Rossmann-like Domain"/>
    <property type="match status" value="1"/>
</dbReference>
<feature type="domain" description="Gfo/Idh/MocA-like oxidoreductase N-terminal" evidence="1">
    <location>
        <begin position="3"/>
        <end position="120"/>
    </location>
</feature>
<accession>A0A4R6X7B1</accession>
<dbReference type="PANTHER" id="PTHR43377:SF1">
    <property type="entry name" value="BILIVERDIN REDUCTASE A"/>
    <property type="match status" value="1"/>
</dbReference>
<dbReference type="EMBL" id="SNZA01000003">
    <property type="protein sequence ID" value="TDR13224.1"/>
    <property type="molecule type" value="Genomic_DNA"/>
</dbReference>
<reference evidence="3 4" key="1">
    <citation type="submission" date="2019-03" db="EMBL/GenBank/DDBJ databases">
        <title>Genomic Encyclopedia of Type Strains, Phase IV (KMG-IV): sequencing the most valuable type-strain genomes for metagenomic binning, comparative biology and taxonomic classification.</title>
        <authorList>
            <person name="Goeker M."/>
        </authorList>
    </citation>
    <scope>NUCLEOTIDE SEQUENCE [LARGE SCALE GENOMIC DNA]</scope>
    <source>
        <strain evidence="3 4">DSM 5604</strain>
    </source>
</reference>
<dbReference type="SUPFAM" id="SSF55347">
    <property type="entry name" value="Glyceraldehyde-3-phosphate dehydrogenase-like, C-terminal domain"/>
    <property type="match status" value="1"/>
</dbReference>
<dbReference type="OrthoDB" id="9781031at2"/>
<organism evidence="3 4">
    <name type="scientific">Marinomonas communis</name>
    <dbReference type="NCBI Taxonomy" id="28254"/>
    <lineage>
        <taxon>Bacteria</taxon>
        <taxon>Pseudomonadati</taxon>
        <taxon>Pseudomonadota</taxon>
        <taxon>Gammaproteobacteria</taxon>
        <taxon>Oceanospirillales</taxon>
        <taxon>Oceanospirillaceae</taxon>
        <taxon>Marinomonas</taxon>
    </lineage>
</organism>
<proteinExistence type="predicted"/>
<gene>
    <name evidence="3" type="ORF">C8D85_2100</name>
</gene>
<dbReference type="InterPro" id="IPR051450">
    <property type="entry name" value="Gfo/Idh/MocA_Oxidoreductases"/>
</dbReference>
<dbReference type="Pfam" id="PF22725">
    <property type="entry name" value="GFO_IDH_MocA_C3"/>
    <property type="match status" value="1"/>
</dbReference>
<dbReference type="RefSeq" id="WP_133562398.1">
    <property type="nucleotide sequence ID" value="NZ_SNZA01000003.1"/>
</dbReference>
<evidence type="ECO:0000259" key="1">
    <source>
        <dbReference type="Pfam" id="PF01408"/>
    </source>
</evidence>
<dbReference type="Gene3D" id="3.30.360.10">
    <property type="entry name" value="Dihydrodipicolinate Reductase, domain 2"/>
    <property type="match status" value="1"/>
</dbReference>
<keyword evidence="4" id="KW-1185">Reference proteome</keyword>
<protein>
    <submittedName>
        <fullName evidence="3">Putative dehydrogenase</fullName>
    </submittedName>
</protein>
<evidence type="ECO:0000313" key="3">
    <source>
        <dbReference type="EMBL" id="TDR13224.1"/>
    </source>
</evidence>
<comment type="caution">
    <text evidence="3">The sequence shown here is derived from an EMBL/GenBank/DDBJ whole genome shotgun (WGS) entry which is preliminary data.</text>
</comment>
<dbReference type="Proteomes" id="UP000295729">
    <property type="component" value="Unassembled WGS sequence"/>
</dbReference>
<dbReference type="InterPro" id="IPR055170">
    <property type="entry name" value="GFO_IDH_MocA-like_dom"/>
</dbReference>
<dbReference type="InterPro" id="IPR036291">
    <property type="entry name" value="NAD(P)-bd_dom_sf"/>
</dbReference>
<name>A0A4R6X7B1_9GAMM</name>
<evidence type="ECO:0000259" key="2">
    <source>
        <dbReference type="Pfam" id="PF22725"/>
    </source>
</evidence>
<dbReference type="Pfam" id="PF01408">
    <property type="entry name" value="GFO_IDH_MocA"/>
    <property type="match status" value="1"/>
</dbReference>
<dbReference type="InterPro" id="IPR000683">
    <property type="entry name" value="Gfo/Idh/MocA-like_OxRdtase_N"/>
</dbReference>